<name>A0ABW7U3X1_9ACTN</name>
<feature type="transmembrane region" description="Helical" evidence="2">
    <location>
        <begin position="422"/>
        <end position="444"/>
    </location>
</feature>
<feature type="region of interest" description="Disordered" evidence="1">
    <location>
        <begin position="191"/>
        <end position="218"/>
    </location>
</feature>
<dbReference type="Pfam" id="PF07690">
    <property type="entry name" value="MFS_1"/>
    <property type="match status" value="1"/>
</dbReference>
<feature type="transmembrane region" description="Helical" evidence="2">
    <location>
        <begin position="337"/>
        <end position="354"/>
    </location>
</feature>
<gene>
    <name evidence="3" type="ORF">ACH407_12285</name>
</gene>
<feature type="transmembrane region" description="Helical" evidence="2">
    <location>
        <begin position="75"/>
        <end position="92"/>
    </location>
</feature>
<dbReference type="InterPro" id="IPR036259">
    <property type="entry name" value="MFS_trans_sf"/>
</dbReference>
<keyword evidence="2" id="KW-0472">Membrane</keyword>
<feature type="transmembrane region" description="Helical" evidence="2">
    <location>
        <begin position="394"/>
        <end position="416"/>
    </location>
</feature>
<proteinExistence type="predicted"/>
<dbReference type="EMBL" id="JBIRUI010000004">
    <property type="protein sequence ID" value="MFI1714337.1"/>
    <property type="molecule type" value="Genomic_DNA"/>
</dbReference>
<keyword evidence="2" id="KW-1133">Transmembrane helix</keyword>
<organism evidence="3 4">
    <name type="scientific">Streptomyces litmocidini</name>
    <dbReference type="NCBI Taxonomy" id="67318"/>
    <lineage>
        <taxon>Bacteria</taxon>
        <taxon>Bacillati</taxon>
        <taxon>Actinomycetota</taxon>
        <taxon>Actinomycetes</taxon>
        <taxon>Kitasatosporales</taxon>
        <taxon>Streptomycetaceae</taxon>
        <taxon>Streptomyces</taxon>
    </lineage>
</organism>
<feature type="compositionally biased region" description="Low complexity" evidence="1">
    <location>
        <begin position="198"/>
        <end position="218"/>
    </location>
</feature>
<dbReference type="InterPro" id="IPR011701">
    <property type="entry name" value="MFS"/>
</dbReference>
<feature type="transmembrane region" description="Helical" evidence="2">
    <location>
        <begin position="311"/>
        <end position="330"/>
    </location>
</feature>
<feature type="transmembrane region" description="Helical" evidence="2">
    <location>
        <begin position="46"/>
        <end position="63"/>
    </location>
</feature>
<feature type="transmembrane region" description="Helical" evidence="2">
    <location>
        <begin position="133"/>
        <end position="152"/>
    </location>
</feature>
<dbReference type="RefSeq" id="WP_398708775.1">
    <property type="nucleotide sequence ID" value="NZ_JBIRUI010000004.1"/>
</dbReference>
<sequence>MSSRTRGGALAALVALFTAGYLAPYLLPTVVGRLSAGLGLTPAQAGLVGSVLLLGSSTAGFALAARGERIAPRRAARAGLLAMAVGYGSAAATGLVPLVVAGAVLGGLGSGTATAVAVAGIAGQRDPHRASTLGLLSVSATAGALYLTLPHLGGGHAAPLLAIACASTLAWPATGRLPDAGRAVRKRSTAVRAVREPSAAAHAVRESSAAARTAQEASAATRAVRESSAAARTAQEASAATRAVRESSAAAAVSGRGPGDTAVPGPLPCRRAGAVLAGGILCWSLAQNALWGVSGRIGLTQAGLSEVTVGAVFAAALGAGLVGVTAAGALGSRLGRAVPIGAGTVVIAGCVWLSSSAEDLAGFATGEILWNTVYPVVLSYLLGLAASLDPRGRWAVMVGSASSLGVACGPVTGSLLSDRAGYPGMGLVLCALLLLVAAPMTAVARHASGRPLVPGSIRRRGGAPAAVLAGRGPGTATLVPQVGAPEQEVAPVAVPAGRRRMAKSTFRLARPSDRG</sequence>
<accession>A0ABW7U3X1</accession>
<keyword evidence="2" id="KW-0812">Transmembrane</keyword>
<feature type="transmembrane region" description="Helical" evidence="2">
    <location>
        <begin position="158"/>
        <end position="177"/>
    </location>
</feature>
<evidence type="ECO:0000313" key="4">
    <source>
        <dbReference type="Proteomes" id="UP001611339"/>
    </source>
</evidence>
<evidence type="ECO:0000256" key="2">
    <source>
        <dbReference type="SAM" id="Phobius"/>
    </source>
</evidence>
<feature type="transmembrane region" description="Helical" evidence="2">
    <location>
        <begin position="360"/>
        <end position="382"/>
    </location>
</feature>
<evidence type="ECO:0000313" key="3">
    <source>
        <dbReference type="EMBL" id="MFI1714337.1"/>
    </source>
</evidence>
<dbReference type="Gene3D" id="1.20.1250.20">
    <property type="entry name" value="MFS general substrate transporter like domains"/>
    <property type="match status" value="2"/>
</dbReference>
<protein>
    <submittedName>
        <fullName evidence="3">MFS transporter</fullName>
    </submittedName>
</protein>
<comment type="caution">
    <text evidence="3">The sequence shown here is derived from an EMBL/GenBank/DDBJ whole genome shotgun (WGS) entry which is preliminary data.</text>
</comment>
<evidence type="ECO:0000256" key="1">
    <source>
        <dbReference type="SAM" id="MobiDB-lite"/>
    </source>
</evidence>
<dbReference type="Proteomes" id="UP001611339">
    <property type="component" value="Unassembled WGS sequence"/>
</dbReference>
<reference evidence="3 4" key="1">
    <citation type="submission" date="2024-10" db="EMBL/GenBank/DDBJ databases">
        <title>The Natural Products Discovery Center: Release of the First 8490 Sequenced Strains for Exploring Actinobacteria Biosynthetic Diversity.</title>
        <authorList>
            <person name="Kalkreuter E."/>
            <person name="Kautsar S.A."/>
            <person name="Yang D."/>
            <person name="Bader C.D."/>
            <person name="Teijaro C.N."/>
            <person name="Fluegel L."/>
            <person name="Davis C.M."/>
            <person name="Simpson J.R."/>
            <person name="Lauterbach L."/>
            <person name="Steele A.D."/>
            <person name="Gui C."/>
            <person name="Meng S."/>
            <person name="Li G."/>
            <person name="Viehrig K."/>
            <person name="Ye F."/>
            <person name="Su P."/>
            <person name="Kiefer A.F."/>
            <person name="Nichols A."/>
            <person name="Cepeda A.J."/>
            <person name="Yan W."/>
            <person name="Fan B."/>
            <person name="Jiang Y."/>
            <person name="Adhikari A."/>
            <person name="Zheng C.-J."/>
            <person name="Schuster L."/>
            <person name="Cowan T.M."/>
            <person name="Smanski M.J."/>
            <person name="Chevrette M.G."/>
            <person name="De Carvalho L.P.S."/>
            <person name="Shen B."/>
        </authorList>
    </citation>
    <scope>NUCLEOTIDE SEQUENCE [LARGE SCALE GENOMIC DNA]</scope>
    <source>
        <strain evidence="3 4">NPDC020602</strain>
    </source>
</reference>
<feature type="transmembrane region" description="Helical" evidence="2">
    <location>
        <begin position="98"/>
        <end position="121"/>
    </location>
</feature>
<dbReference type="SUPFAM" id="SSF103473">
    <property type="entry name" value="MFS general substrate transporter"/>
    <property type="match status" value="1"/>
</dbReference>
<feature type="transmembrane region" description="Helical" evidence="2">
    <location>
        <begin position="272"/>
        <end position="291"/>
    </location>
</feature>
<keyword evidence="4" id="KW-1185">Reference proteome</keyword>